<accession>A0A2T5J538</accession>
<protein>
    <submittedName>
        <fullName evidence="2">Uncharacterized protein</fullName>
    </submittedName>
</protein>
<keyword evidence="1" id="KW-0732">Signal</keyword>
<dbReference type="AlphaFoldDB" id="A0A2T5J538"/>
<reference evidence="2 3" key="1">
    <citation type="submission" date="2018-04" db="EMBL/GenBank/DDBJ databases">
        <title>Genomic Encyclopedia of Archaeal and Bacterial Type Strains, Phase II (KMG-II): from individual species to whole genera.</title>
        <authorList>
            <person name="Goeker M."/>
        </authorList>
    </citation>
    <scope>NUCLEOTIDE SEQUENCE [LARGE SCALE GENOMIC DNA]</scope>
    <source>
        <strain evidence="2 3">DSM 26809</strain>
    </source>
</reference>
<feature type="chain" id="PRO_5015719121" evidence="1">
    <location>
        <begin position="28"/>
        <end position="209"/>
    </location>
</feature>
<evidence type="ECO:0000256" key="1">
    <source>
        <dbReference type="SAM" id="SignalP"/>
    </source>
</evidence>
<sequence>MPETVYMKRPILIAVLALAAVSVKAQTAGPGPVEKRLSDSLCACVTKLDLSKINTKDEAVQAYTNCVMQHADLLPDLAAEKKVQMEDQDAMRTIGIELAQTLMKQKCDAFVKLSLLMAKDKAAALANSTFGTFKRIDVKGFNYVVITDAAGSEKSFLWLREFPGSANFMQPPYKASGKKIKITWQEMEVYLPQAKGYYKVKEITGISIL</sequence>
<evidence type="ECO:0000313" key="3">
    <source>
        <dbReference type="Proteomes" id="UP000244168"/>
    </source>
</evidence>
<comment type="caution">
    <text evidence="2">The sequence shown here is derived from an EMBL/GenBank/DDBJ whole genome shotgun (WGS) entry which is preliminary data.</text>
</comment>
<name>A0A2T5J538_9SPHI</name>
<evidence type="ECO:0000313" key="2">
    <source>
        <dbReference type="EMBL" id="PTQ92934.1"/>
    </source>
</evidence>
<keyword evidence="3" id="KW-1185">Reference proteome</keyword>
<dbReference type="EMBL" id="QAOQ01000010">
    <property type="protein sequence ID" value="PTQ92934.1"/>
    <property type="molecule type" value="Genomic_DNA"/>
</dbReference>
<gene>
    <name evidence="2" type="ORF">C8P68_11065</name>
</gene>
<dbReference type="Proteomes" id="UP000244168">
    <property type="component" value="Unassembled WGS sequence"/>
</dbReference>
<feature type="signal peptide" evidence="1">
    <location>
        <begin position="1"/>
        <end position="27"/>
    </location>
</feature>
<organism evidence="2 3">
    <name type="scientific">Mucilaginibacter yixingensis</name>
    <dbReference type="NCBI Taxonomy" id="1295612"/>
    <lineage>
        <taxon>Bacteria</taxon>
        <taxon>Pseudomonadati</taxon>
        <taxon>Bacteroidota</taxon>
        <taxon>Sphingobacteriia</taxon>
        <taxon>Sphingobacteriales</taxon>
        <taxon>Sphingobacteriaceae</taxon>
        <taxon>Mucilaginibacter</taxon>
    </lineage>
</organism>
<proteinExistence type="predicted"/>